<gene>
    <name evidence="1" type="ORF">HMPREF0322_04298</name>
</gene>
<proteinExistence type="predicted"/>
<sequence length="41" mass="4654">MLGVFFGVSMLWSFLKAVMLPKSLESFVLEPRGIPFLQSYS</sequence>
<evidence type="ECO:0000313" key="1">
    <source>
        <dbReference type="EMBL" id="EHL04992.1"/>
    </source>
</evidence>
<comment type="caution">
    <text evidence="1">The sequence shown here is derived from an EMBL/GenBank/DDBJ whole genome shotgun (WGS) entry which is preliminary data.</text>
</comment>
<accession>G9XTJ1</accession>
<name>G9XTJ1_DESHA</name>
<protein>
    <submittedName>
        <fullName evidence="1">Uncharacterized protein</fullName>
    </submittedName>
</protein>
<reference evidence="1 2" key="1">
    <citation type="submission" date="2011-08" db="EMBL/GenBank/DDBJ databases">
        <authorList>
            <person name="Weinstock G."/>
            <person name="Sodergren E."/>
            <person name="Clifton S."/>
            <person name="Fulton L."/>
            <person name="Fulton B."/>
            <person name="Courtney L."/>
            <person name="Fronick C."/>
            <person name="Harrison M."/>
            <person name="Strong C."/>
            <person name="Farmer C."/>
            <person name="Delahaunty K."/>
            <person name="Markovic C."/>
            <person name="Hall O."/>
            <person name="Minx P."/>
            <person name="Tomlinson C."/>
            <person name="Mitreva M."/>
            <person name="Hou S."/>
            <person name="Chen J."/>
            <person name="Wollam A."/>
            <person name="Pepin K.H."/>
            <person name="Johnson M."/>
            <person name="Bhonagiri V."/>
            <person name="Zhang X."/>
            <person name="Suruliraj S."/>
            <person name="Warren W."/>
            <person name="Chinwalla A."/>
            <person name="Mardis E.R."/>
            <person name="Wilson R.K."/>
        </authorList>
    </citation>
    <scope>NUCLEOTIDE SEQUENCE [LARGE SCALE GENOMIC DNA]</scope>
    <source>
        <strain evidence="1 2">DP7</strain>
    </source>
</reference>
<evidence type="ECO:0000313" key="2">
    <source>
        <dbReference type="Proteomes" id="UP000004416"/>
    </source>
</evidence>
<dbReference type="HOGENOM" id="CLU_3269022_0_0_9"/>
<organism evidence="1 2">
    <name type="scientific">Desulfitobacterium hafniense DP7</name>
    <dbReference type="NCBI Taxonomy" id="537010"/>
    <lineage>
        <taxon>Bacteria</taxon>
        <taxon>Bacillati</taxon>
        <taxon>Bacillota</taxon>
        <taxon>Clostridia</taxon>
        <taxon>Eubacteriales</taxon>
        <taxon>Desulfitobacteriaceae</taxon>
        <taxon>Desulfitobacterium</taxon>
    </lineage>
</organism>
<dbReference type="AlphaFoldDB" id="G9XTJ1"/>
<dbReference type="Proteomes" id="UP000004416">
    <property type="component" value="Unassembled WGS sequence"/>
</dbReference>
<dbReference type="EMBL" id="AFZX01000109">
    <property type="protein sequence ID" value="EHL04992.1"/>
    <property type="molecule type" value="Genomic_DNA"/>
</dbReference>